<proteinExistence type="predicted"/>
<accession>A0A0A8Y976</accession>
<reference evidence="1" key="2">
    <citation type="journal article" date="2015" name="Data Brief">
        <title>Shoot transcriptome of the giant reed, Arundo donax.</title>
        <authorList>
            <person name="Barrero R.A."/>
            <person name="Guerrero F.D."/>
            <person name="Moolhuijzen P."/>
            <person name="Goolsby J.A."/>
            <person name="Tidwell J."/>
            <person name="Bellgard S.E."/>
            <person name="Bellgard M.I."/>
        </authorList>
    </citation>
    <scope>NUCLEOTIDE SEQUENCE</scope>
    <source>
        <tissue evidence="1">Shoot tissue taken approximately 20 cm above the soil surface</tissue>
    </source>
</reference>
<evidence type="ECO:0000313" key="1">
    <source>
        <dbReference type="EMBL" id="JAD21863.1"/>
    </source>
</evidence>
<organism evidence="1">
    <name type="scientific">Arundo donax</name>
    <name type="common">Giant reed</name>
    <name type="synonym">Donax arundinaceus</name>
    <dbReference type="NCBI Taxonomy" id="35708"/>
    <lineage>
        <taxon>Eukaryota</taxon>
        <taxon>Viridiplantae</taxon>
        <taxon>Streptophyta</taxon>
        <taxon>Embryophyta</taxon>
        <taxon>Tracheophyta</taxon>
        <taxon>Spermatophyta</taxon>
        <taxon>Magnoliopsida</taxon>
        <taxon>Liliopsida</taxon>
        <taxon>Poales</taxon>
        <taxon>Poaceae</taxon>
        <taxon>PACMAD clade</taxon>
        <taxon>Arundinoideae</taxon>
        <taxon>Arundineae</taxon>
        <taxon>Arundo</taxon>
    </lineage>
</organism>
<name>A0A0A8Y976_ARUDO</name>
<dbReference type="AlphaFoldDB" id="A0A0A8Y976"/>
<sequence>MMSRTDIALLWYWFKTNLIHMIFEYTIKWC</sequence>
<reference evidence="1" key="1">
    <citation type="submission" date="2014-09" db="EMBL/GenBank/DDBJ databases">
        <authorList>
            <person name="Magalhaes I.L.F."/>
            <person name="Oliveira U."/>
            <person name="Santos F.R."/>
            <person name="Vidigal T.H.D.A."/>
            <person name="Brescovit A.D."/>
            <person name="Santos A.J."/>
        </authorList>
    </citation>
    <scope>NUCLEOTIDE SEQUENCE</scope>
    <source>
        <tissue evidence="1">Shoot tissue taken approximately 20 cm above the soil surface</tissue>
    </source>
</reference>
<protein>
    <submittedName>
        <fullName evidence="1">Uncharacterized protein</fullName>
    </submittedName>
</protein>
<dbReference type="EMBL" id="GBRH01276032">
    <property type="protein sequence ID" value="JAD21863.1"/>
    <property type="molecule type" value="Transcribed_RNA"/>
</dbReference>